<accession>A0AAV9Z4S7</accession>
<evidence type="ECO:0000313" key="3">
    <source>
        <dbReference type="Proteomes" id="UP001362999"/>
    </source>
</evidence>
<comment type="caution">
    <text evidence="2">The sequence shown here is derived from an EMBL/GenBank/DDBJ whole genome shotgun (WGS) entry which is preliminary data.</text>
</comment>
<feature type="region of interest" description="Disordered" evidence="1">
    <location>
        <begin position="15"/>
        <end position="34"/>
    </location>
</feature>
<name>A0AAV9Z4S7_9AGAR</name>
<dbReference type="Proteomes" id="UP001362999">
    <property type="component" value="Unassembled WGS sequence"/>
</dbReference>
<reference evidence="2 3" key="1">
    <citation type="journal article" date="2024" name="J Genomics">
        <title>Draft genome sequencing and assembly of Favolaschia claudopus CIRM-BRFM 2984 isolated from oak limbs.</title>
        <authorList>
            <person name="Navarro D."/>
            <person name="Drula E."/>
            <person name="Chaduli D."/>
            <person name="Cazenave R."/>
            <person name="Ahrendt S."/>
            <person name="Wang J."/>
            <person name="Lipzen A."/>
            <person name="Daum C."/>
            <person name="Barry K."/>
            <person name="Grigoriev I.V."/>
            <person name="Favel A."/>
            <person name="Rosso M.N."/>
            <person name="Martin F."/>
        </authorList>
    </citation>
    <scope>NUCLEOTIDE SEQUENCE [LARGE SCALE GENOMIC DNA]</scope>
    <source>
        <strain evidence="2 3">CIRM-BRFM 2984</strain>
    </source>
</reference>
<sequence>MALVFWQGLGISTSDTIRNPAGQHQSRDVKVGDNPTAQTLRLGGPTPPTESTKIQNFFGSFGKEIEQHTIQQGSVRVNNGNAAERWRARHSDLPAIVKETKVIGVKGTDIFK</sequence>
<evidence type="ECO:0000313" key="2">
    <source>
        <dbReference type="EMBL" id="KAK6969403.1"/>
    </source>
</evidence>
<keyword evidence="3" id="KW-1185">Reference proteome</keyword>
<evidence type="ECO:0000256" key="1">
    <source>
        <dbReference type="SAM" id="MobiDB-lite"/>
    </source>
</evidence>
<organism evidence="2 3">
    <name type="scientific">Favolaschia claudopus</name>
    <dbReference type="NCBI Taxonomy" id="2862362"/>
    <lineage>
        <taxon>Eukaryota</taxon>
        <taxon>Fungi</taxon>
        <taxon>Dikarya</taxon>
        <taxon>Basidiomycota</taxon>
        <taxon>Agaricomycotina</taxon>
        <taxon>Agaricomycetes</taxon>
        <taxon>Agaricomycetidae</taxon>
        <taxon>Agaricales</taxon>
        <taxon>Marasmiineae</taxon>
        <taxon>Mycenaceae</taxon>
        <taxon>Favolaschia</taxon>
    </lineage>
</organism>
<dbReference type="AlphaFoldDB" id="A0AAV9Z4S7"/>
<protein>
    <submittedName>
        <fullName evidence="2">Uncharacterized protein</fullName>
    </submittedName>
</protein>
<gene>
    <name evidence="2" type="ORF">R3P38DRAFT_2814558</name>
</gene>
<proteinExistence type="predicted"/>
<dbReference type="EMBL" id="JAWWNJ010000226">
    <property type="protein sequence ID" value="KAK6969403.1"/>
    <property type="molecule type" value="Genomic_DNA"/>
</dbReference>